<accession>A0A2G8SGR0</accession>
<comment type="similarity">
    <text evidence="1">Belongs to the Cyclase 1 superfamily.</text>
</comment>
<dbReference type="GO" id="GO:0004061">
    <property type="term" value="F:arylformamidase activity"/>
    <property type="evidence" value="ECO:0007669"/>
    <property type="project" value="InterPro"/>
</dbReference>
<sequence length="241" mass="26226">MPPLFVDLSHMLNADVQIYPGDPHFACCPVQTIPKDGNSVYGISMGTHTGTHVDAPSHFIEDGSPIDQLPLSTFIGNAVIVDTRHKSAKDRIVWSDISGYEDVIRRKAALEHGVFVFLHTGWSQYWKSETYYDHPFLDVEAAKKLLGLGVKVIGVDTLSPDETRVDGSMPDFAVHDVVLGAGVVIAENLTNLTALESGDWLVNLVPLKLGGLDGSPVRAFAWSPAHGCLYLDPQAKLPRSL</sequence>
<dbReference type="Gene3D" id="3.50.30.50">
    <property type="entry name" value="Putative cyclase"/>
    <property type="match status" value="1"/>
</dbReference>
<dbReference type="Proteomes" id="UP000230002">
    <property type="component" value="Unassembled WGS sequence"/>
</dbReference>
<dbReference type="SUPFAM" id="SSF102198">
    <property type="entry name" value="Putative cyclase"/>
    <property type="match status" value="1"/>
</dbReference>
<dbReference type="EMBL" id="AYKW01000009">
    <property type="protein sequence ID" value="PIL32748.1"/>
    <property type="molecule type" value="Genomic_DNA"/>
</dbReference>
<dbReference type="InterPro" id="IPR037175">
    <property type="entry name" value="KFase_sf"/>
</dbReference>
<evidence type="ECO:0000256" key="1">
    <source>
        <dbReference type="ARBA" id="ARBA00007865"/>
    </source>
</evidence>
<dbReference type="Pfam" id="PF04199">
    <property type="entry name" value="Cyclase"/>
    <property type="match status" value="1"/>
</dbReference>
<dbReference type="OrthoDB" id="7108654at2759"/>
<gene>
    <name evidence="2" type="ORF">GSI_04863</name>
</gene>
<evidence type="ECO:0000313" key="3">
    <source>
        <dbReference type="Proteomes" id="UP000230002"/>
    </source>
</evidence>
<dbReference type="STRING" id="1077348.A0A2G8SGR0"/>
<organism evidence="2 3">
    <name type="scientific">Ganoderma sinense ZZ0214-1</name>
    <dbReference type="NCBI Taxonomy" id="1077348"/>
    <lineage>
        <taxon>Eukaryota</taxon>
        <taxon>Fungi</taxon>
        <taxon>Dikarya</taxon>
        <taxon>Basidiomycota</taxon>
        <taxon>Agaricomycotina</taxon>
        <taxon>Agaricomycetes</taxon>
        <taxon>Polyporales</taxon>
        <taxon>Polyporaceae</taxon>
        <taxon>Ganoderma</taxon>
    </lineage>
</organism>
<dbReference type="GO" id="GO:0019441">
    <property type="term" value="P:L-tryptophan catabolic process to kynurenine"/>
    <property type="evidence" value="ECO:0007669"/>
    <property type="project" value="InterPro"/>
</dbReference>
<protein>
    <recommendedName>
        <fullName evidence="4">Cyclase</fullName>
    </recommendedName>
</protein>
<dbReference type="InterPro" id="IPR007325">
    <property type="entry name" value="KFase/CYL"/>
</dbReference>
<name>A0A2G8SGR0_9APHY</name>
<dbReference type="PANTHER" id="PTHR31118:SF12">
    <property type="entry name" value="CYCLASE-LIKE PROTEIN 2"/>
    <property type="match status" value="1"/>
</dbReference>
<evidence type="ECO:0008006" key="4">
    <source>
        <dbReference type="Google" id="ProtNLM"/>
    </source>
</evidence>
<proteinExistence type="inferred from homology"/>
<reference evidence="2 3" key="1">
    <citation type="journal article" date="2015" name="Sci. Rep.">
        <title>Chromosome-level genome map provides insights into diverse defense mechanisms in the medicinal fungus Ganoderma sinense.</title>
        <authorList>
            <person name="Zhu Y."/>
            <person name="Xu J."/>
            <person name="Sun C."/>
            <person name="Zhou S."/>
            <person name="Xu H."/>
            <person name="Nelson D.R."/>
            <person name="Qian J."/>
            <person name="Song J."/>
            <person name="Luo H."/>
            <person name="Xiang L."/>
            <person name="Li Y."/>
            <person name="Xu Z."/>
            <person name="Ji A."/>
            <person name="Wang L."/>
            <person name="Lu S."/>
            <person name="Hayward A."/>
            <person name="Sun W."/>
            <person name="Li X."/>
            <person name="Schwartz D.C."/>
            <person name="Wang Y."/>
            <person name="Chen S."/>
        </authorList>
    </citation>
    <scope>NUCLEOTIDE SEQUENCE [LARGE SCALE GENOMIC DNA]</scope>
    <source>
        <strain evidence="2 3">ZZ0214-1</strain>
    </source>
</reference>
<dbReference type="PANTHER" id="PTHR31118">
    <property type="entry name" value="CYCLASE-LIKE PROTEIN 2"/>
    <property type="match status" value="1"/>
</dbReference>
<evidence type="ECO:0000313" key="2">
    <source>
        <dbReference type="EMBL" id="PIL32748.1"/>
    </source>
</evidence>
<comment type="caution">
    <text evidence="2">The sequence shown here is derived from an EMBL/GenBank/DDBJ whole genome shotgun (WGS) entry which is preliminary data.</text>
</comment>
<keyword evidence="3" id="KW-1185">Reference proteome</keyword>
<dbReference type="AlphaFoldDB" id="A0A2G8SGR0"/>